<dbReference type="EMBL" id="FTOD01000011">
    <property type="protein sequence ID" value="SIT05337.1"/>
    <property type="molecule type" value="Genomic_DNA"/>
</dbReference>
<keyword evidence="6 8" id="KW-0472">Membrane</keyword>
<dbReference type="InterPro" id="IPR003770">
    <property type="entry name" value="MLTG-like"/>
</dbReference>
<dbReference type="GO" id="GO:0005886">
    <property type="term" value="C:plasma membrane"/>
    <property type="evidence" value="ECO:0007669"/>
    <property type="project" value="UniProtKB-SubCell"/>
</dbReference>
<protein>
    <submittedName>
        <fullName evidence="10">Cell division protein YceG, involved in septum cleavage</fullName>
    </submittedName>
</protein>
<organism evidence="10 11">
    <name type="scientific">Kroppenstedtia eburnea</name>
    <dbReference type="NCBI Taxonomy" id="714067"/>
    <lineage>
        <taxon>Bacteria</taxon>
        <taxon>Bacillati</taxon>
        <taxon>Bacillota</taxon>
        <taxon>Bacilli</taxon>
        <taxon>Bacillales</taxon>
        <taxon>Thermoactinomycetaceae</taxon>
        <taxon>Kroppenstedtia</taxon>
    </lineage>
</organism>
<evidence type="ECO:0000256" key="2">
    <source>
        <dbReference type="ARBA" id="ARBA00022448"/>
    </source>
</evidence>
<evidence type="ECO:0000259" key="9">
    <source>
        <dbReference type="PROSITE" id="PS50850"/>
    </source>
</evidence>
<evidence type="ECO:0000256" key="4">
    <source>
        <dbReference type="ARBA" id="ARBA00022692"/>
    </source>
</evidence>
<feature type="transmembrane region" description="Helical" evidence="8">
    <location>
        <begin position="117"/>
        <end position="134"/>
    </location>
</feature>
<keyword evidence="2" id="KW-0813">Transport</keyword>
<feature type="transmembrane region" description="Helical" evidence="8">
    <location>
        <begin position="439"/>
        <end position="458"/>
    </location>
</feature>
<dbReference type="GO" id="GO:0022857">
    <property type="term" value="F:transmembrane transporter activity"/>
    <property type="evidence" value="ECO:0007669"/>
    <property type="project" value="InterPro"/>
</dbReference>
<proteinExistence type="predicted"/>
<dbReference type="Gene3D" id="3.30.1490.480">
    <property type="entry name" value="Endolytic murein transglycosylase"/>
    <property type="match status" value="1"/>
</dbReference>
<evidence type="ECO:0000256" key="3">
    <source>
        <dbReference type="ARBA" id="ARBA00022475"/>
    </source>
</evidence>
<feature type="transmembrane region" description="Helical" evidence="8">
    <location>
        <begin position="155"/>
        <end position="178"/>
    </location>
</feature>
<accession>A0A1N7P479</accession>
<feature type="region of interest" description="Disordered" evidence="7">
    <location>
        <begin position="721"/>
        <end position="747"/>
    </location>
</feature>
<dbReference type="Pfam" id="PF07690">
    <property type="entry name" value="MFS_1"/>
    <property type="match status" value="1"/>
</dbReference>
<evidence type="ECO:0000256" key="7">
    <source>
        <dbReference type="SAM" id="MobiDB-lite"/>
    </source>
</evidence>
<feature type="transmembrane region" description="Helical" evidence="8">
    <location>
        <begin position="294"/>
        <end position="313"/>
    </location>
</feature>
<dbReference type="Proteomes" id="UP000186795">
    <property type="component" value="Unassembled WGS sequence"/>
</dbReference>
<dbReference type="InterPro" id="IPR005829">
    <property type="entry name" value="Sugar_transporter_CS"/>
</dbReference>
<dbReference type="AlphaFoldDB" id="A0A1N7P479"/>
<feature type="transmembrane region" description="Helical" evidence="8">
    <location>
        <begin position="355"/>
        <end position="378"/>
    </location>
</feature>
<keyword evidence="11" id="KW-1185">Reference proteome</keyword>
<feature type="transmembrane region" description="Helical" evidence="8">
    <location>
        <begin position="64"/>
        <end position="88"/>
    </location>
</feature>
<dbReference type="PROSITE" id="PS00216">
    <property type="entry name" value="SUGAR_TRANSPORT_1"/>
    <property type="match status" value="1"/>
</dbReference>
<dbReference type="PANTHER" id="PTHR23517:SF2">
    <property type="entry name" value="MULTIDRUG RESISTANCE PROTEIN MDTH"/>
    <property type="match status" value="1"/>
</dbReference>
<evidence type="ECO:0000256" key="5">
    <source>
        <dbReference type="ARBA" id="ARBA00022989"/>
    </source>
</evidence>
<keyword evidence="3" id="KW-1003">Cell membrane</keyword>
<sequence>MERVVNNGGASLSRKEKYKWKKYGGYHPVVWILILGTAMTRTASFMSLPFLVIHLSGNLGMDSLSVGLTLGAAGLTGAFGSFVGGYLSDRWGRRLILLTSLFVWTGTFLGFALGKTFLHFFVLNALNGLCRSFFETTSQALMSDISTPEKRLKIFGYRYVAVNIGMVAGPMLGAVLFQMMGMRIFVYTAVIYLFYFMVLYQVSVLFRKDLQPQTGERVRFAECLGVIRRDRSLGYFVLAGILFFTTFSQIESSLPIHLGELGKDAELFALLLTINAVVVILLQYPMNRWAGKKSVLTGLVVGSVLCITGYLAFGVGDSNLFFILGIVLLTLGEILVFPVSSLFIDRIADERMRGIYYGANGFGQLGLFIGPLLGGWLLEVVGGRGLWLLMVLLMVYALFFYAMGYRVFGQRQKVTLLDIVRRVLLDLRLIFAIKRMVKMLPPLLLIVAFTVFISDQWVSRALANPPRTETVSIRIQDEASLFEIGRELKRNGVISNEWLFPLYGFRYTLQEQTRFEPGTYQIQPEMGLKSVMKTMTGGTWTVVIPEGATVREMGLVLKYHGISEKEWTRAVNSEVYDYPFLDSIPKNRPYRLEGYLAPGRYEFNRDADAEEVVEAMLNRFNEGITPNIQAELKENQLSVDYWVTVASLIEKQEPDHRKKTAVARDFKERLRRGVPLGVRTLPAPYGELYDYQVWVHQGLPPGPVSNPGSASLEAVLFFIDPDHSSSSSDPGDEGNPDTSGGVLSDTP</sequence>
<keyword evidence="4 8" id="KW-0812">Transmembrane</keyword>
<evidence type="ECO:0000313" key="10">
    <source>
        <dbReference type="EMBL" id="SIT05337.1"/>
    </source>
</evidence>
<dbReference type="OrthoDB" id="8952229at2"/>
<keyword evidence="5 8" id="KW-1133">Transmembrane helix</keyword>
<evidence type="ECO:0000256" key="8">
    <source>
        <dbReference type="SAM" id="Phobius"/>
    </source>
</evidence>
<feature type="transmembrane region" description="Helical" evidence="8">
    <location>
        <begin position="319"/>
        <end position="343"/>
    </location>
</feature>
<dbReference type="SUPFAM" id="SSF103473">
    <property type="entry name" value="MFS general substrate transporter"/>
    <property type="match status" value="1"/>
</dbReference>
<dbReference type="PANTHER" id="PTHR23517">
    <property type="entry name" value="RESISTANCE PROTEIN MDTM, PUTATIVE-RELATED-RELATED"/>
    <property type="match status" value="1"/>
</dbReference>
<dbReference type="GO" id="GO:0051301">
    <property type="term" value="P:cell division"/>
    <property type="evidence" value="ECO:0007669"/>
    <property type="project" value="UniProtKB-KW"/>
</dbReference>
<dbReference type="InterPro" id="IPR011701">
    <property type="entry name" value="MFS"/>
</dbReference>
<dbReference type="Pfam" id="PF02618">
    <property type="entry name" value="YceG"/>
    <property type="match status" value="1"/>
</dbReference>
<reference evidence="11" key="1">
    <citation type="submission" date="2017-01" db="EMBL/GenBank/DDBJ databases">
        <authorList>
            <person name="Varghese N."/>
            <person name="Submissions S."/>
        </authorList>
    </citation>
    <scope>NUCLEOTIDE SEQUENCE [LARGE SCALE GENOMIC DNA]</scope>
    <source>
        <strain evidence="11">DSM 45196</strain>
    </source>
</reference>
<feature type="domain" description="Major facilitator superfamily (MFS) profile" evidence="9">
    <location>
        <begin position="29"/>
        <end position="408"/>
    </location>
</feature>
<feature type="transmembrane region" description="Helical" evidence="8">
    <location>
        <begin position="29"/>
        <end position="52"/>
    </location>
</feature>
<dbReference type="InterPro" id="IPR050171">
    <property type="entry name" value="MFS_Transporters"/>
</dbReference>
<feature type="transmembrane region" description="Helical" evidence="8">
    <location>
        <begin position="184"/>
        <end position="206"/>
    </location>
</feature>
<keyword evidence="10" id="KW-0131">Cell cycle</keyword>
<evidence type="ECO:0000313" key="11">
    <source>
        <dbReference type="Proteomes" id="UP000186795"/>
    </source>
</evidence>
<dbReference type="InterPro" id="IPR036259">
    <property type="entry name" value="MFS_trans_sf"/>
</dbReference>
<evidence type="ECO:0000256" key="1">
    <source>
        <dbReference type="ARBA" id="ARBA00004651"/>
    </source>
</evidence>
<evidence type="ECO:0000256" key="6">
    <source>
        <dbReference type="ARBA" id="ARBA00023136"/>
    </source>
</evidence>
<feature type="transmembrane region" description="Helical" evidence="8">
    <location>
        <begin position="384"/>
        <end position="403"/>
    </location>
</feature>
<feature type="transmembrane region" description="Helical" evidence="8">
    <location>
        <begin position="265"/>
        <end position="282"/>
    </location>
</feature>
<comment type="subcellular location">
    <subcellularLocation>
        <location evidence="1">Cell membrane</location>
        <topology evidence="1">Multi-pass membrane protein</topology>
    </subcellularLocation>
</comment>
<dbReference type="InterPro" id="IPR020846">
    <property type="entry name" value="MFS_dom"/>
</dbReference>
<feature type="transmembrane region" description="Helical" evidence="8">
    <location>
        <begin position="95"/>
        <end position="111"/>
    </location>
</feature>
<feature type="transmembrane region" description="Helical" evidence="8">
    <location>
        <begin position="233"/>
        <end position="250"/>
    </location>
</feature>
<dbReference type="Gene3D" id="1.20.1250.20">
    <property type="entry name" value="MFS general substrate transporter like domains"/>
    <property type="match status" value="1"/>
</dbReference>
<name>A0A1N7P479_9BACL</name>
<dbReference type="PROSITE" id="PS50850">
    <property type="entry name" value="MFS"/>
    <property type="match status" value="1"/>
</dbReference>
<keyword evidence="10" id="KW-0132">Cell division</keyword>
<dbReference type="RefSeq" id="WP_076525956.1">
    <property type="nucleotide sequence ID" value="NZ_CP048103.1"/>
</dbReference>
<gene>
    <name evidence="10" type="ORF">SAMN05421790_11153</name>
</gene>
<dbReference type="CDD" id="cd17329">
    <property type="entry name" value="MFS_MdtH_MDR_like"/>
    <property type="match status" value="1"/>
</dbReference>